<evidence type="ECO:0000313" key="4">
    <source>
        <dbReference type="EMBL" id="SSA41225.1"/>
    </source>
</evidence>
<organism evidence="4 6">
    <name type="scientific">Jannaschia seohaensis</name>
    <dbReference type="NCBI Taxonomy" id="475081"/>
    <lineage>
        <taxon>Bacteria</taxon>
        <taxon>Pseudomonadati</taxon>
        <taxon>Pseudomonadota</taxon>
        <taxon>Alphaproteobacteria</taxon>
        <taxon>Rhodobacterales</taxon>
        <taxon>Roseobacteraceae</taxon>
        <taxon>Jannaschia</taxon>
    </lineage>
</organism>
<sequence length="110" mass="11813">MFVFSRIALFITLVAGWFMIAFGGWIAWRGLTFYGLDHVLVGTGGGILLGGLLVVALSVGANAQLSTARDTAALRRLAERRPPPAEEGRKGRRGDVPSLRAEPVLPPRKS</sequence>
<dbReference type="Proteomes" id="UP000245839">
    <property type="component" value="Unassembled WGS sequence"/>
</dbReference>
<keyword evidence="5" id="KW-1185">Reference proteome</keyword>
<name>A0A2Y9AAM8_9RHOB</name>
<keyword evidence="2" id="KW-0472">Membrane</keyword>
<dbReference type="EMBL" id="UETC01000002">
    <property type="protein sequence ID" value="SSA41225.1"/>
    <property type="molecule type" value="Genomic_DNA"/>
</dbReference>
<feature type="region of interest" description="Disordered" evidence="1">
    <location>
        <begin position="75"/>
        <end position="110"/>
    </location>
</feature>
<keyword evidence="2" id="KW-1133">Transmembrane helix</keyword>
<evidence type="ECO:0000256" key="2">
    <source>
        <dbReference type="SAM" id="Phobius"/>
    </source>
</evidence>
<protein>
    <submittedName>
        <fullName evidence="4">Uncharacterized protein</fullName>
    </submittedName>
</protein>
<evidence type="ECO:0000313" key="6">
    <source>
        <dbReference type="Proteomes" id="UP000251571"/>
    </source>
</evidence>
<gene>
    <name evidence="3" type="ORF">BCF38_10261</name>
    <name evidence="4" type="ORF">SAMN05421539_10261</name>
</gene>
<dbReference type="AlphaFoldDB" id="A0A2Y9AAM8"/>
<dbReference type="OrthoDB" id="7659427at2"/>
<keyword evidence="2" id="KW-0812">Transmembrane</keyword>
<feature type="compositionally biased region" description="Basic and acidic residues" evidence="1">
    <location>
        <begin position="75"/>
        <end position="95"/>
    </location>
</feature>
<proteinExistence type="predicted"/>
<dbReference type="RefSeq" id="WP_109563199.1">
    <property type="nucleotide sequence ID" value="NZ_QGDJ01000002.1"/>
</dbReference>
<evidence type="ECO:0000256" key="1">
    <source>
        <dbReference type="SAM" id="MobiDB-lite"/>
    </source>
</evidence>
<reference evidence="3 5" key="2">
    <citation type="submission" date="2018-03" db="EMBL/GenBank/DDBJ databases">
        <title>Genomic Encyclopedia of Archaeal and Bacterial Type Strains, Phase II (KMG-II): from individual species to whole genera.</title>
        <authorList>
            <person name="Goeker M."/>
        </authorList>
    </citation>
    <scope>NUCLEOTIDE SEQUENCE [LARGE SCALE GENOMIC DNA]</scope>
    <source>
        <strain evidence="3 5">DSM 25227</strain>
    </source>
</reference>
<accession>A0A2Y9AAM8</accession>
<reference evidence="4 6" key="1">
    <citation type="submission" date="2016-10" db="EMBL/GenBank/DDBJ databases">
        <authorList>
            <person name="Cai Z."/>
        </authorList>
    </citation>
    <scope>NUCLEOTIDE SEQUENCE [LARGE SCALE GENOMIC DNA]</scope>
    <source>
        <strain evidence="4 6">DSM 25227</strain>
    </source>
</reference>
<evidence type="ECO:0000313" key="3">
    <source>
        <dbReference type="EMBL" id="PWJ20815.1"/>
    </source>
</evidence>
<feature type="transmembrane region" description="Helical" evidence="2">
    <location>
        <begin position="7"/>
        <end position="28"/>
    </location>
</feature>
<dbReference type="Proteomes" id="UP000251571">
    <property type="component" value="Unassembled WGS sequence"/>
</dbReference>
<dbReference type="EMBL" id="QGDJ01000002">
    <property type="protein sequence ID" value="PWJ20815.1"/>
    <property type="molecule type" value="Genomic_DNA"/>
</dbReference>
<evidence type="ECO:0000313" key="5">
    <source>
        <dbReference type="Proteomes" id="UP000245839"/>
    </source>
</evidence>
<feature type="transmembrane region" description="Helical" evidence="2">
    <location>
        <begin position="40"/>
        <end position="59"/>
    </location>
</feature>